<organism evidence="1">
    <name type="scientific">Sulfurisphaera javensis</name>
    <dbReference type="NCBI Taxonomy" id="2049879"/>
    <lineage>
        <taxon>Archaea</taxon>
        <taxon>Thermoproteota</taxon>
        <taxon>Thermoprotei</taxon>
        <taxon>Sulfolobales</taxon>
        <taxon>Sulfolobaceae</taxon>
        <taxon>Sulfurisphaera</taxon>
    </lineage>
</organism>
<sequence length="205" mass="23024">MSEISASGFTGVFTLKVYNDPDLYAFAGRLAGLGYSVAQIKLSGGTGYLYIPLDGNGSFAKKNLIDVYYQPKTFTVVSEDVSNFVLGSGELIRALRESGVSNIDYAEINITAVRVINGLSFSFNTWNVRGITLSRGSVDDKRYEQISVTRINDQLSRYLISYYLRSDYEDISPVFHNIPQKISEIVDEIVNFYKKTFIVEKELEK</sequence>
<accession>A0AAT9GUY9</accession>
<reference evidence="1" key="1">
    <citation type="submission" date="2024-03" db="EMBL/GenBank/DDBJ databases">
        <title>Complete genome sequence of Sulfurisphaera javensis strain KD-1.</title>
        <authorList>
            <person name="Sakai H."/>
            <person name="Nur N."/>
            <person name="Suwanto A."/>
            <person name="Kurosawa N."/>
        </authorList>
    </citation>
    <scope>NUCLEOTIDE SEQUENCE</scope>
    <source>
        <strain evidence="1">KD-1</strain>
    </source>
</reference>
<dbReference type="GeneID" id="92355531"/>
<proteinExistence type="predicted"/>
<gene>
    <name evidence="1" type="ORF">SJAV_25750</name>
</gene>
<dbReference type="KEGG" id="sjv:SJAV_25750"/>
<dbReference type="AlphaFoldDB" id="A0AAT9GUY9"/>
<dbReference type="EMBL" id="AP031322">
    <property type="protein sequence ID" value="BFH74631.1"/>
    <property type="molecule type" value="Genomic_DNA"/>
</dbReference>
<dbReference type="RefSeq" id="WP_369610127.1">
    <property type="nucleotide sequence ID" value="NZ_AP031322.1"/>
</dbReference>
<evidence type="ECO:0000313" key="1">
    <source>
        <dbReference type="EMBL" id="BFH74631.1"/>
    </source>
</evidence>
<protein>
    <submittedName>
        <fullName evidence="1">Uncharacterized protein</fullName>
    </submittedName>
</protein>
<name>A0AAT9GUY9_9CREN</name>